<dbReference type="EMBL" id="SKBQ01000028">
    <property type="protein sequence ID" value="TPX14505.1"/>
    <property type="molecule type" value="Genomic_DNA"/>
</dbReference>
<feature type="compositionally biased region" description="Polar residues" evidence="1">
    <location>
        <begin position="729"/>
        <end position="738"/>
    </location>
</feature>
<dbReference type="GeneID" id="41972916"/>
<accession>A0A507AUL7</accession>
<dbReference type="RefSeq" id="XP_030996216.1">
    <property type="nucleotide sequence ID" value="XM_031139994.1"/>
</dbReference>
<dbReference type="OrthoDB" id="5417386at2759"/>
<feature type="region of interest" description="Disordered" evidence="1">
    <location>
        <begin position="302"/>
        <end position="325"/>
    </location>
</feature>
<feature type="compositionally biased region" description="Basic and acidic residues" evidence="1">
    <location>
        <begin position="761"/>
        <end position="772"/>
    </location>
</feature>
<feature type="region of interest" description="Disordered" evidence="1">
    <location>
        <begin position="413"/>
        <end position="461"/>
    </location>
</feature>
<feature type="region of interest" description="Disordered" evidence="1">
    <location>
        <begin position="97"/>
        <end position="116"/>
    </location>
</feature>
<evidence type="ECO:0000256" key="1">
    <source>
        <dbReference type="SAM" id="MobiDB-lite"/>
    </source>
</evidence>
<comment type="caution">
    <text evidence="3">The sequence shown here is derived from an EMBL/GenBank/DDBJ whole genome shotgun (WGS) entry which is preliminary data.</text>
</comment>
<feature type="domain" description="Ig-like" evidence="2">
    <location>
        <begin position="310"/>
        <end position="387"/>
    </location>
</feature>
<gene>
    <name evidence="3" type="ORF">E0L32_005469</name>
</gene>
<feature type="compositionally biased region" description="Basic residues" evidence="1">
    <location>
        <begin position="446"/>
        <end position="455"/>
    </location>
</feature>
<feature type="compositionally biased region" description="Polar residues" evidence="1">
    <location>
        <begin position="425"/>
        <end position="439"/>
    </location>
</feature>
<proteinExistence type="predicted"/>
<feature type="region of interest" description="Disordered" evidence="1">
    <location>
        <begin position="342"/>
        <end position="394"/>
    </location>
</feature>
<dbReference type="InterPro" id="IPR007110">
    <property type="entry name" value="Ig-like_dom"/>
</dbReference>
<feature type="compositionally biased region" description="Basic and acidic residues" evidence="1">
    <location>
        <begin position="413"/>
        <end position="424"/>
    </location>
</feature>
<dbReference type="AlphaFoldDB" id="A0A507AUL7"/>
<feature type="region of interest" description="Disordered" evidence="1">
    <location>
        <begin position="538"/>
        <end position="609"/>
    </location>
</feature>
<dbReference type="Proteomes" id="UP000319257">
    <property type="component" value="Unassembled WGS sequence"/>
</dbReference>
<keyword evidence="4" id="KW-1185">Reference proteome</keyword>
<evidence type="ECO:0000313" key="4">
    <source>
        <dbReference type="Proteomes" id="UP000319257"/>
    </source>
</evidence>
<feature type="compositionally biased region" description="Polar residues" evidence="1">
    <location>
        <begin position="39"/>
        <end position="54"/>
    </location>
</feature>
<feature type="region of interest" description="Disordered" evidence="1">
    <location>
        <begin position="1"/>
        <end position="59"/>
    </location>
</feature>
<name>A0A507AUL7_9PEZI</name>
<protein>
    <recommendedName>
        <fullName evidence="2">Ig-like domain-containing protein</fullName>
    </recommendedName>
</protein>
<reference evidence="3 4" key="1">
    <citation type="submission" date="2019-06" db="EMBL/GenBank/DDBJ databases">
        <title>Draft genome sequence of the filamentous fungus Phialemoniopsis curvata isolated from diesel fuel.</title>
        <authorList>
            <person name="Varaljay V.A."/>
            <person name="Lyon W.J."/>
            <person name="Crouch A.L."/>
            <person name="Drake C.E."/>
            <person name="Hollomon J.M."/>
            <person name="Nadeau L.J."/>
            <person name="Nunn H.S."/>
            <person name="Stevenson B.S."/>
            <person name="Bojanowski C.L."/>
            <person name="Crookes-Goodson W.J."/>
        </authorList>
    </citation>
    <scope>NUCLEOTIDE SEQUENCE [LARGE SCALE GENOMIC DNA]</scope>
    <source>
        <strain evidence="3 4">D216</strain>
    </source>
</reference>
<evidence type="ECO:0000313" key="3">
    <source>
        <dbReference type="EMBL" id="TPX14505.1"/>
    </source>
</evidence>
<sequence>MEAGLVQRRRASRPGSTSTDSMGRQRPRKTSSAVVVRRPQSQTPYKSVSGSTSVLGHITRHPDLPQEKLKEFLSLQRDRIAVYELADFLRRTSPPPNNNMCLPDLPSSRSSSFRSKKWDPIKAIRRQRRSLRRRSDPEEVSPAAPAIACRTREGTPHIAISIPKEYISLAARPRTQPSILESKGPEPNTFTRTIVTRGGSVRTYTIEKDPSDRTLSVTTTSRIAARPRRADSFQINGHGNILSLPLEPPPSCAPPVPPKPASYKPASSRAAARRNVMSQNGIVTKTVAGSTILMHPRASLPHQAFSSSAPTISPPARKSSKHHARVGSAPCDSIAEVMHTNSPPMSWLHDDTSRSQTPVLSIPDSPALSDTDPTTCAGDNRDRQTMSSYSSIPILQRDNRDSFVTVLRDDADKECSVEKARSSPHDTPNSDDGSFTTQKTLEERRKLRQKRVGDKKRKDIDAARLRAKQSAESVKQVAVEDFHLPDGYDPGRKDSQTLPIFEMMMSASRSEFLPKESIEEERRVSMSPIMVVADVNPKQSPEVARAESHISAEGPTTTIQAPKPIPHSKSHPLLQFSREEGNAESTAPPLESPIAIPTRSTPPLDRTSLSRRLEHRWSLAEAQRLRRAASSVVLSDPDMATAAQRIPYDELARRYRMLWARHVSDLERRLGRLEADGDTWLRAVVPLLDGLNRTLGRICEGTGSGGGDGACFRRWSAPEEGAGAGKQGETMTTKTAQSDPGVGGIAVPGPPVKSGGSSTKPGEEEKEPRDGSLGELDTLEPLLRHIVGSSRLSIEGV</sequence>
<dbReference type="PROSITE" id="PS50835">
    <property type="entry name" value="IG_LIKE"/>
    <property type="match status" value="1"/>
</dbReference>
<organism evidence="3 4">
    <name type="scientific">Thyridium curvatum</name>
    <dbReference type="NCBI Taxonomy" id="1093900"/>
    <lineage>
        <taxon>Eukaryota</taxon>
        <taxon>Fungi</taxon>
        <taxon>Dikarya</taxon>
        <taxon>Ascomycota</taxon>
        <taxon>Pezizomycotina</taxon>
        <taxon>Sordariomycetes</taxon>
        <taxon>Sordariomycetidae</taxon>
        <taxon>Thyridiales</taxon>
        <taxon>Thyridiaceae</taxon>
        <taxon>Thyridium</taxon>
    </lineage>
</organism>
<evidence type="ECO:0000259" key="2">
    <source>
        <dbReference type="PROSITE" id="PS50835"/>
    </source>
</evidence>
<feature type="region of interest" description="Disordered" evidence="1">
    <location>
        <begin position="704"/>
        <end position="778"/>
    </location>
</feature>
<dbReference type="InParanoid" id="A0A507AUL7"/>